<proteinExistence type="inferred from homology"/>
<accession>A0ABY7THT9</accession>
<name>A0ABY7THT9_9SPHN</name>
<dbReference type="PANTHER" id="PTHR21047:SF2">
    <property type="entry name" value="THYMIDINE DIPHOSPHO-4-KETO-RHAMNOSE 3,5-EPIMERASE"/>
    <property type="match status" value="1"/>
</dbReference>
<dbReference type="EMBL" id="CP117411">
    <property type="protein sequence ID" value="WCT71894.1"/>
    <property type="molecule type" value="Genomic_DNA"/>
</dbReference>
<dbReference type="GO" id="GO:0008830">
    <property type="term" value="F:dTDP-4-dehydrorhamnose 3,5-epimerase activity"/>
    <property type="evidence" value="ECO:0007669"/>
    <property type="project" value="UniProtKB-EC"/>
</dbReference>
<evidence type="ECO:0000256" key="3">
    <source>
        <dbReference type="ARBA" id="ARBA00012098"/>
    </source>
</evidence>
<dbReference type="NCBIfam" id="TIGR01221">
    <property type="entry name" value="rmlC"/>
    <property type="match status" value="1"/>
</dbReference>
<comment type="catalytic activity">
    <reaction evidence="1 5">
        <text>dTDP-4-dehydro-6-deoxy-alpha-D-glucose = dTDP-4-dehydro-beta-L-rhamnose</text>
        <dbReference type="Rhea" id="RHEA:16969"/>
        <dbReference type="ChEBI" id="CHEBI:57649"/>
        <dbReference type="ChEBI" id="CHEBI:62830"/>
        <dbReference type="EC" id="5.1.3.13"/>
    </reaction>
</comment>
<reference evidence="6 7" key="1">
    <citation type="submission" date="2023-02" db="EMBL/GenBank/DDBJ databases">
        <title>Genome sequence of Sphingomonas naphthae.</title>
        <authorList>
            <person name="Kim S."/>
            <person name="Heo J."/>
            <person name="Kwon S.-W."/>
        </authorList>
    </citation>
    <scope>NUCLEOTIDE SEQUENCE [LARGE SCALE GENOMIC DNA]</scope>
    <source>
        <strain evidence="6 7">KACC 18716</strain>
    </source>
</reference>
<comment type="subunit">
    <text evidence="5">Homodimer.</text>
</comment>
<comment type="function">
    <text evidence="2 5">Catalyzes the epimerization of the C3' and C5'positions of dTDP-6-deoxy-D-xylo-4-hexulose, forming dTDP-6-deoxy-L-lyxo-4-hexulose.</text>
</comment>
<evidence type="ECO:0000313" key="6">
    <source>
        <dbReference type="EMBL" id="WCT71894.1"/>
    </source>
</evidence>
<dbReference type="InterPro" id="IPR000888">
    <property type="entry name" value="RmlC-like"/>
</dbReference>
<dbReference type="CDD" id="cd00438">
    <property type="entry name" value="cupin_RmlC"/>
    <property type="match status" value="1"/>
</dbReference>
<sequence length="182" mass="20351">MIFHQTTLKDAWLIDVEARGDARGMFGRTFCETEFAAHGLATRYVQQNMSVSAEAGTIRGMHFQRAPFTEAKLVRCVRGAILDVIVDLRGNSPTYLKHEGFELSAENRRQLYVPPGFGHSFQTLVDDIEVSYLVSAPYTPDAEGGVRYSDPLLAIRWPLPVSTISDKDANWPLIDPEAAPYF</sequence>
<dbReference type="RefSeq" id="WP_273685841.1">
    <property type="nucleotide sequence ID" value="NZ_CP117411.1"/>
</dbReference>
<keyword evidence="5 6" id="KW-0413">Isomerase</keyword>
<dbReference type="SUPFAM" id="SSF51182">
    <property type="entry name" value="RmlC-like cupins"/>
    <property type="match status" value="1"/>
</dbReference>
<gene>
    <name evidence="6" type="primary">rfbC</name>
    <name evidence="6" type="ORF">PQ455_09530</name>
</gene>
<evidence type="ECO:0000256" key="5">
    <source>
        <dbReference type="RuleBase" id="RU364069"/>
    </source>
</evidence>
<protein>
    <recommendedName>
        <fullName evidence="4 5">dTDP-4-dehydrorhamnose 3,5-epimerase</fullName>
        <ecNumber evidence="3 5">5.1.3.13</ecNumber>
    </recommendedName>
    <alternativeName>
        <fullName evidence="5">Thymidine diphospho-4-keto-rhamnose 3,5-epimerase</fullName>
    </alternativeName>
</protein>
<dbReference type="Proteomes" id="UP001220395">
    <property type="component" value="Chromosome"/>
</dbReference>
<comment type="pathway">
    <text evidence="5">Carbohydrate biosynthesis; dTDP-L-rhamnose biosynthesis.</text>
</comment>
<keyword evidence="7" id="KW-1185">Reference proteome</keyword>
<comment type="similarity">
    <text evidence="5">Belongs to the dTDP-4-dehydrorhamnose 3,5-epimerase family.</text>
</comment>
<evidence type="ECO:0000313" key="7">
    <source>
        <dbReference type="Proteomes" id="UP001220395"/>
    </source>
</evidence>
<dbReference type="Gene3D" id="2.60.120.10">
    <property type="entry name" value="Jelly Rolls"/>
    <property type="match status" value="1"/>
</dbReference>
<dbReference type="InterPro" id="IPR014710">
    <property type="entry name" value="RmlC-like_jellyroll"/>
</dbReference>
<evidence type="ECO:0000256" key="1">
    <source>
        <dbReference type="ARBA" id="ARBA00001298"/>
    </source>
</evidence>
<organism evidence="6 7">
    <name type="scientific">Sphingomonas naphthae</name>
    <dbReference type="NCBI Taxonomy" id="1813468"/>
    <lineage>
        <taxon>Bacteria</taxon>
        <taxon>Pseudomonadati</taxon>
        <taxon>Pseudomonadota</taxon>
        <taxon>Alphaproteobacteria</taxon>
        <taxon>Sphingomonadales</taxon>
        <taxon>Sphingomonadaceae</taxon>
        <taxon>Sphingomonas</taxon>
    </lineage>
</organism>
<evidence type="ECO:0000256" key="4">
    <source>
        <dbReference type="ARBA" id="ARBA00019595"/>
    </source>
</evidence>
<dbReference type="EC" id="5.1.3.13" evidence="3 5"/>
<dbReference type="PANTHER" id="PTHR21047">
    <property type="entry name" value="DTDP-6-DEOXY-D-GLUCOSE-3,5 EPIMERASE"/>
    <property type="match status" value="1"/>
</dbReference>
<dbReference type="Pfam" id="PF00908">
    <property type="entry name" value="dTDP_sugar_isom"/>
    <property type="match status" value="1"/>
</dbReference>
<dbReference type="InterPro" id="IPR011051">
    <property type="entry name" value="RmlC_Cupin_sf"/>
</dbReference>
<evidence type="ECO:0000256" key="2">
    <source>
        <dbReference type="ARBA" id="ARBA00001997"/>
    </source>
</evidence>